<evidence type="ECO:0000313" key="2">
    <source>
        <dbReference type="Proteomes" id="UP000179860"/>
    </source>
</evidence>
<sequence length="259" mass="28771">MTYAEADTEFFALIEKHVPRLIGTLGKTKFPHTYRAMLTFAIKINSLKTAMFDMVDSNNPYAFKLLFRCFSEHYLRFTYVFVRFLSEKTDAAGDDYYSFCGAAEAMDYASAVKAAEALLGNTLVGDVRNALTQLYPRTEGMSARQIEAESGKFKYRAILRFLAETAPGMIAKEQPFLAQIVPAYALLSSFVHGGPYAEIEMSEFAQAEALEGCVQDANLICLMAASVFGFTALAISREVHDCRLVASEMLACIKRHSDS</sequence>
<proteinExistence type="predicted"/>
<reference evidence="1" key="2">
    <citation type="submission" date="2021-06" db="EMBL/GenBank/DDBJ databases">
        <authorList>
            <person name="Rogers T.H."/>
            <person name="Ramsay J.P."/>
            <person name="Wang P."/>
            <person name="Terpolilli J."/>
        </authorList>
    </citation>
    <scope>NUCLEOTIDE SEQUENCE</scope>
    <source>
        <strain evidence="1">WSM5005</strain>
    </source>
</reference>
<evidence type="ECO:0000313" key="1">
    <source>
        <dbReference type="EMBL" id="APA88511.1"/>
    </source>
</evidence>
<name>A0A1I9YQM2_9BURK</name>
<keyword evidence="2" id="KW-1185">Reference proteome</keyword>
<protein>
    <submittedName>
        <fullName evidence="1">Uncharacterized protein</fullName>
    </submittedName>
</protein>
<dbReference type="RefSeq" id="WP_027196000.1">
    <property type="nucleotide sequence ID" value="NZ_CP017562.2"/>
</dbReference>
<organism evidence="1 2">
    <name type="scientific">Paraburkholderia sprentiae WSM5005</name>
    <dbReference type="NCBI Taxonomy" id="754502"/>
    <lineage>
        <taxon>Bacteria</taxon>
        <taxon>Pseudomonadati</taxon>
        <taxon>Pseudomonadota</taxon>
        <taxon>Betaproteobacteria</taxon>
        <taxon>Burkholderiales</taxon>
        <taxon>Burkholderiaceae</taxon>
        <taxon>Paraburkholderia</taxon>
    </lineage>
</organism>
<dbReference type="KEGG" id="pspw:BJG93_24490"/>
<reference evidence="1" key="1">
    <citation type="submission" date="2016-09" db="EMBL/GenBank/DDBJ databases">
        <title>The Complete Genome of Burkholderia sprentiae wsm5005.</title>
        <authorList>
            <person name="De Meyer S."/>
            <person name="Wang P."/>
            <person name="Terpolilli J."/>
        </authorList>
    </citation>
    <scope>NUCLEOTIDE SEQUENCE [LARGE SCALE GENOMIC DNA]</scope>
    <source>
        <strain evidence="1">WSM5005</strain>
    </source>
</reference>
<dbReference type="AlphaFoldDB" id="A0A1I9YQM2"/>
<accession>A0A1I9YQM2</accession>
<dbReference type="Proteomes" id="UP000179860">
    <property type="component" value="Chromosome 2"/>
</dbReference>
<dbReference type="EMBL" id="CP017562">
    <property type="protein sequence ID" value="APA88511.1"/>
    <property type="molecule type" value="Genomic_DNA"/>
</dbReference>
<gene>
    <name evidence="1" type="ORF">BJG93_24490</name>
</gene>
<dbReference type="OrthoDB" id="8746204at2"/>